<feature type="transmembrane region" description="Helical" evidence="16">
    <location>
        <begin position="57"/>
        <end position="77"/>
    </location>
</feature>
<organism evidence="18 19">
    <name type="scientific">Momordica charantia</name>
    <name type="common">Bitter gourd</name>
    <name type="synonym">Balsam pear</name>
    <dbReference type="NCBI Taxonomy" id="3673"/>
    <lineage>
        <taxon>Eukaryota</taxon>
        <taxon>Viridiplantae</taxon>
        <taxon>Streptophyta</taxon>
        <taxon>Embryophyta</taxon>
        <taxon>Tracheophyta</taxon>
        <taxon>Spermatophyta</taxon>
        <taxon>Magnoliopsida</taxon>
        <taxon>eudicotyledons</taxon>
        <taxon>Gunneridae</taxon>
        <taxon>Pentapetalae</taxon>
        <taxon>rosids</taxon>
        <taxon>fabids</taxon>
        <taxon>Cucurbitales</taxon>
        <taxon>Cucurbitaceae</taxon>
        <taxon>Momordiceae</taxon>
        <taxon>Momordica</taxon>
    </lineage>
</organism>
<dbReference type="InterPro" id="IPR053238">
    <property type="entry name" value="RING-H2_zinc_finger"/>
</dbReference>
<evidence type="ECO:0000256" key="10">
    <source>
        <dbReference type="ARBA" id="ARBA00022833"/>
    </source>
</evidence>
<dbReference type="InterPro" id="IPR001841">
    <property type="entry name" value="Znf_RING"/>
</dbReference>
<evidence type="ECO:0000259" key="17">
    <source>
        <dbReference type="PROSITE" id="PS50089"/>
    </source>
</evidence>
<feature type="region of interest" description="Disordered" evidence="15">
    <location>
        <begin position="224"/>
        <end position="247"/>
    </location>
</feature>
<dbReference type="FunFam" id="3.30.40.10:FF:000187">
    <property type="entry name" value="E3 ubiquitin-protein ligase ATL6"/>
    <property type="match status" value="1"/>
</dbReference>
<dbReference type="AlphaFoldDB" id="A0A6J1BPI5"/>
<keyword evidence="7" id="KW-0479">Metal-binding</keyword>
<keyword evidence="18" id="KW-1185">Reference proteome</keyword>
<dbReference type="PANTHER" id="PTHR14155">
    <property type="entry name" value="RING FINGER DOMAIN-CONTAINING"/>
    <property type="match status" value="1"/>
</dbReference>
<evidence type="ECO:0000256" key="6">
    <source>
        <dbReference type="ARBA" id="ARBA00022692"/>
    </source>
</evidence>
<keyword evidence="5" id="KW-0808">Transferase</keyword>
<dbReference type="SMART" id="SM00184">
    <property type="entry name" value="RING"/>
    <property type="match status" value="1"/>
</dbReference>
<feature type="domain" description="RING-type" evidence="17">
    <location>
        <begin position="138"/>
        <end position="180"/>
    </location>
</feature>
<sequence>MALKLRLCFLNHVVTWSLINFFLPVNMSSLVAAQDPGGTPPSPPDMYPFRQTISKRMAIVLIVLVCFFIVLAVLSVYTRQCTDQRFGGRLVLSGPGVQNNSRSRRAARGLDAAVIATFPTFVYSNVKGVKIGKGSLECAVCLSEFEDEDTLRLLPKCSHVFHADCIDAWLVSHSTCPVCRASLVPKPGDVSFAALLNSESNEGNRVGGSGNGDVILGIPEENRNQDQDQNQNRGLLSPNQNVPLRSRSSGWRLSGLFPRSQSTGHYERFTLRLPEEVRSELVNSNLNRARSCVALPRMQSSRQGYRGENGKSLFVSSRSRSRSGGSERRTLFPTTAFFRREDGTENGDAGGRPFNRLRDAEAEADGDGQSQR</sequence>
<evidence type="ECO:0000256" key="1">
    <source>
        <dbReference type="ARBA" id="ARBA00000900"/>
    </source>
</evidence>
<dbReference type="InterPro" id="IPR013083">
    <property type="entry name" value="Znf_RING/FYVE/PHD"/>
</dbReference>
<accession>A0A6J1BPI5</accession>
<protein>
    <recommendedName>
        <fullName evidence="4">RING-type E3 ubiquitin transferase</fullName>
        <ecNumber evidence="4">2.3.2.27</ecNumber>
    </recommendedName>
</protein>
<dbReference type="GO" id="GO:0008270">
    <property type="term" value="F:zinc ion binding"/>
    <property type="evidence" value="ECO:0007669"/>
    <property type="project" value="UniProtKB-KW"/>
</dbReference>
<dbReference type="RefSeq" id="XP_022131441.1">
    <property type="nucleotide sequence ID" value="XM_022275749.1"/>
</dbReference>
<reference evidence="19" key="1">
    <citation type="submission" date="2025-08" db="UniProtKB">
        <authorList>
            <consortium name="RefSeq"/>
        </authorList>
    </citation>
    <scope>IDENTIFICATION</scope>
    <source>
        <strain evidence="19">OHB3-1</strain>
    </source>
</reference>
<evidence type="ECO:0000313" key="19">
    <source>
        <dbReference type="RefSeq" id="XP_022131441.1"/>
    </source>
</evidence>
<evidence type="ECO:0000256" key="15">
    <source>
        <dbReference type="SAM" id="MobiDB-lite"/>
    </source>
</evidence>
<evidence type="ECO:0000313" key="18">
    <source>
        <dbReference type="Proteomes" id="UP000504603"/>
    </source>
</evidence>
<evidence type="ECO:0000256" key="12">
    <source>
        <dbReference type="ARBA" id="ARBA00023136"/>
    </source>
</evidence>
<dbReference type="GeneID" id="111004653"/>
<dbReference type="Gene3D" id="3.30.40.10">
    <property type="entry name" value="Zinc/RING finger domain, C3HC4 (zinc finger)"/>
    <property type="match status" value="1"/>
</dbReference>
<dbReference type="GO" id="GO:0016020">
    <property type="term" value="C:membrane"/>
    <property type="evidence" value="ECO:0007669"/>
    <property type="project" value="UniProtKB-SubCell"/>
</dbReference>
<evidence type="ECO:0000256" key="5">
    <source>
        <dbReference type="ARBA" id="ARBA00022679"/>
    </source>
</evidence>
<dbReference type="Pfam" id="PF13639">
    <property type="entry name" value="zf-RING_2"/>
    <property type="match status" value="1"/>
</dbReference>
<evidence type="ECO:0000256" key="14">
    <source>
        <dbReference type="PROSITE-ProRule" id="PRU00175"/>
    </source>
</evidence>
<evidence type="ECO:0000256" key="7">
    <source>
        <dbReference type="ARBA" id="ARBA00022723"/>
    </source>
</evidence>
<dbReference type="CDD" id="cd16461">
    <property type="entry name" value="RING-H2_EL5-like"/>
    <property type="match status" value="1"/>
</dbReference>
<evidence type="ECO:0000256" key="11">
    <source>
        <dbReference type="ARBA" id="ARBA00022989"/>
    </source>
</evidence>
<comment type="catalytic activity">
    <reaction evidence="1">
        <text>S-ubiquitinyl-[E2 ubiquitin-conjugating enzyme]-L-cysteine + [acceptor protein]-L-lysine = [E2 ubiquitin-conjugating enzyme]-L-cysteine + N(6)-ubiquitinyl-[acceptor protein]-L-lysine.</text>
        <dbReference type="EC" id="2.3.2.27"/>
    </reaction>
</comment>
<dbReference type="PROSITE" id="PS50089">
    <property type="entry name" value="ZF_RING_2"/>
    <property type="match status" value="1"/>
</dbReference>
<dbReference type="EC" id="2.3.2.27" evidence="4"/>
<comment type="similarity">
    <text evidence="13">Belongs to the RING-type zinc finger family. ATL subfamily.</text>
</comment>
<evidence type="ECO:0000256" key="2">
    <source>
        <dbReference type="ARBA" id="ARBA00004167"/>
    </source>
</evidence>
<evidence type="ECO:0000256" key="4">
    <source>
        <dbReference type="ARBA" id="ARBA00012483"/>
    </source>
</evidence>
<keyword evidence="11 16" id="KW-1133">Transmembrane helix</keyword>
<evidence type="ECO:0000256" key="16">
    <source>
        <dbReference type="SAM" id="Phobius"/>
    </source>
</evidence>
<name>A0A6J1BPI5_MOMCH</name>
<dbReference type="PANTHER" id="PTHR14155:SF583">
    <property type="entry name" value="RING-TYPE DOMAIN-CONTAINING PROTEIN"/>
    <property type="match status" value="1"/>
</dbReference>
<keyword evidence="10" id="KW-0862">Zinc</keyword>
<evidence type="ECO:0000256" key="8">
    <source>
        <dbReference type="ARBA" id="ARBA00022771"/>
    </source>
</evidence>
<dbReference type="OrthoDB" id="8062037at2759"/>
<keyword evidence="9" id="KW-0833">Ubl conjugation pathway</keyword>
<feature type="region of interest" description="Disordered" evidence="15">
    <location>
        <begin position="300"/>
        <end position="372"/>
    </location>
</feature>
<comment type="subcellular location">
    <subcellularLocation>
        <location evidence="2">Membrane</location>
        <topology evidence="2">Single-pass membrane protein</topology>
    </subcellularLocation>
</comment>
<dbReference type="Proteomes" id="UP000504603">
    <property type="component" value="Unplaced"/>
</dbReference>
<gene>
    <name evidence="19" type="primary">LOC111004653</name>
</gene>
<evidence type="ECO:0000256" key="3">
    <source>
        <dbReference type="ARBA" id="ARBA00004906"/>
    </source>
</evidence>
<keyword evidence="6 16" id="KW-0812">Transmembrane</keyword>
<evidence type="ECO:0000256" key="9">
    <source>
        <dbReference type="ARBA" id="ARBA00022786"/>
    </source>
</evidence>
<keyword evidence="12 16" id="KW-0472">Membrane</keyword>
<proteinExistence type="inferred from homology"/>
<dbReference type="KEGG" id="mcha:111004653"/>
<comment type="pathway">
    <text evidence="3">Protein modification; protein ubiquitination.</text>
</comment>
<evidence type="ECO:0000256" key="13">
    <source>
        <dbReference type="ARBA" id="ARBA00024209"/>
    </source>
</evidence>
<dbReference type="SUPFAM" id="SSF57850">
    <property type="entry name" value="RING/U-box"/>
    <property type="match status" value="1"/>
</dbReference>
<dbReference type="GO" id="GO:0061630">
    <property type="term" value="F:ubiquitin protein ligase activity"/>
    <property type="evidence" value="ECO:0007669"/>
    <property type="project" value="UniProtKB-EC"/>
</dbReference>
<keyword evidence="8 14" id="KW-0863">Zinc-finger</keyword>